<keyword evidence="3" id="KW-0813">Transport</keyword>
<evidence type="ECO:0000313" key="10">
    <source>
        <dbReference type="Proteomes" id="UP000663981"/>
    </source>
</evidence>
<accession>A0ABS3NBL3</accession>
<feature type="transmembrane region" description="Helical" evidence="8">
    <location>
        <begin position="271"/>
        <end position="293"/>
    </location>
</feature>
<keyword evidence="10" id="KW-1185">Reference proteome</keyword>
<protein>
    <submittedName>
        <fullName evidence="9">Endospore germination permease</fullName>
    </submittedName>
</protein>
<comment type="caution">
    <text evidence="9">The sequence shown here is derived from an EMBL/GenBank/DDBJ whole genome shotgun (WGS) entry which is preliminary data.</text>
</comment>
<dbReference type="Proteomes" id="UP000663981">
    <property type="component" value="Unassembled WGS sequence"/>
</dbReference>
<evidence type="ECO:0000256" key="8">
    <source>
        <dbReference type="SAM" id="Phobius"/>
    </source>
</evidence>
<feature type="transmembrane region" description="Helical" evidence="8">
    <location>
        <begin position="145"/>
        <end position="163"/>
    </location>
</feature>
<evidence type="ECO:0000256" key="6">
    <source>
        <dbReference type="ARBA" id="ARBA00022989"/>
    </source>
</evidence>
<organism evidence="9 10">
    <name type="scientific">Metabacillus bambusae</name>
    <dbReference type="NCBI Taxonomy" id="2795218"/>
    <lineage>
        <taxon>Bacteria</taxon>
        <taxon>Bacillati</taxon>
        <taxon>Bacillota</taxon>
        <taxon>Bacilli</taxon>
        <taxon>Bacillales</taxon>
        <taxon>Bacillaceae</taxon>
        <taxon>Metabacillus</taxon>
    </lineage>
</organism>
<feature type="transmembrane region" description="Helical" evidence="8">
    <location>
        <begin position="337"/>
        <end position="359"/>
    </location>
</feature>
<evidence type="ECO:0000256" key="1">
    <source>
        <dbReference type="ARBA" id="ARBA00004141"/>
    </source>
</evidence>
<evidence type="ECO:0000256" key="3">
    <source>
        <dbReference type="ARBA" id="ARBA00022448"/>
    </source>
</evidence>
<feature type="transmembrane region" description="Helical" evidence="8">
    <location>
        <begin position="12"/>
        <end position="34"/>
    </location>
</feature>
<dbReference type="EMBL" id="JAGDEL010000038">
    <property type="protein sequence ID" value="MBO1515441.1"/>
    <property type="molecule type" value="Genomic_DNA"/>
</dbReference>
<gene>
    <name evidence="9" type="ORF">I7822_27900</name>
</gene>
<evidence type="ECO:0000313" key="9">
    <source>
        <dbReference type="EMBL" id="MBO1515441.1"/>
    </source>
</evidence>
<evidence type="ECO:0000256" key="2">
    <source>
        <dbReference type="ARBA" id="ARBA00007998"/>
    </source>
</evidence>
<feature type="transmembrane region" description="Helical" evidence="8">
    <location>
        <begin position="81"/>
        <end position="106"/>
    </location>
</feature>
<proteinExistence type="inferred from homology"/>
<dbReference type="Pfam" id="PF03845">
    <property type="entry name" value="Spore_permease"/>
    <property type="match status" value="1"/>
</dbReference>
<keyword evidence="7 8" id="KW-0472">Membrane</keyword>
<sequence>MLDKGKISVRQFMVLVILFTIGSGILVLPSLLAAELNQNAWIVPLLGIGVGTLIIMLYNALAGFFPNMSLVEMVEHTFGKWLGLFISFTIVLFLFHNASALLIYIANFMTTQWMPETPIEFIIILFFSVVMMGTWLGLEVIARSAEIFIFWFLFLFFFLVIFISPQIEWKNVEPVFESGTKPIMLSILHFWSFTFIPFVALLMIFPARVNQLKKGRKAFLIGACIGGIILFIMVILCILVLGPDHTARYLYPSYVLAQKINVGKFVQRIEVIIAIMWILSVFIKMTIYFYGSVIGFAQMLKLESYRFLILPFGMIMIPATLVMHPDVIYLQTFDTEIWPMYGSTFGLLLPLILLTVTFVRKRYKSE</sequence>
<comment type="subcellular location">
    <subcellularLocation>
        <location evidence="1">Membrane</location>
        <topology evidence="1">Multi-pass membrane protein</topology>
    </subcellularLocation>
</comment>
<comment type="similarity">
    <text evidence="2">Belongs to the amino acid-polyamine-organocation (APC) superfamily. Spore germination protein (SGP) (TC 2.A.3.9) family.</text>
</comment>
<keyword evidence="6 8" id="KW-1133">Transmembrane helix</keyword>
<reference evidence="9 10" key="1">
    <citation type="submission" date="2021-03" db="EMBL/GenBank/DDBJ databases">
        <title>Whole genome sequence of Metabacillus bambusae BG109.</title>
        <authorList>
            <person name="Jeong J.W."/>
        </authorList>
    </citation>
    <scope>NUCLEOTIDE SEQUENCE [LARGE SCALE GENOMIC DNA]</scope>
    <source>
        <strain evidence="9 10">BG109</strain>
    </source>
</reference>
<dbReference type="Gene3D" id="1.20.1740.10">
    <property type="entry name" value="Amino acid/polyamine transporter I"/>
    <property type="match status" value="1"/>
</dbReference>
<name>A0ABS3NBL3_9BACI</name>
<feature type="transmembrane region" description="Helical" evidence="8">
    <location>
        <begin position="218"/>
        <end position="241"/>
    </location>
</feature>
<evidence type="ECO:0000256" key="7">
    <source>
        <dbReference type="ARBA" id="ARBA00023136"/>
    </source>
</evidence>
<evidence type="ECO:0000256" key="4">
    <source>
        <dbReference type="ARBA" id="ARBA00022544"/>
    </source>
</evidence>
<dbReference type="RefSeq" id="WP_207982301.1">
    <property type="nucleotide sequence ID" value="NZ_JAGDEL010000038.1"/>
</dbReference>
<feature type="transmembrane region" description="Helical" evidence="8">
    <location>
        <begin position="118"/>
        <end position="138"/>
    </location>
</feature>
<feature type="transmembrane region" description="Helical" evidence="8">
    <location>
        <begin position="305"/>
        <end position="325"/>
    </location>
</feature>
<keyword evidence="5 8" id="KW-0812">Transmembrane</keyword>
<dbReference type="NCBIfam" id="TIGR00912">
    <property type="entry name" value="2A0309"/>
    <property type="match status" value="1"/>
</dbReference>
<keyword evidence="4" id="KW-0309">Germination</keyword>
<dbReference type="InterPro" id="IPR004761">
    <property type="entry name" value="Spore_GerAB"/>
</dbReference>
<dbReference type="PANTHER" id="PTHR34975">
    <property type="entry name" value="SPORE GERMINATION PROTEIN A2"/>
    <property type="match status" value="1"/>
</dbReference>
<evidence type="ECO:0000256" key="5">
    <source>
        <dbReference type="ARBA" id="ARBA00022692"/>
    </source>
</evidence>
<feature type="transmembrane region" description="Helical" evidence="8">
    <location>
        <begin position="183"/>
        <end position="206"/>
    </location>
</feature>
<feature type="transmembrane region" description="Helical" evidence="8">
    <location>
        <begin position="40"/>
        <end position="61"/>
    </location>
</feature>
<dbReference type="PANTHER" id="PTHR34975:SF2">
    <property type="entry name" value="SPORE GERMINATION PROTEIN A2"/>
    <property type="match status" value="1"/>
</dbReference>